<dbReference type="Proteomes" id="UP000319143">
    <property type="component" value="Unassembled WGS sequence"/>
</dbReference>
<evidence type="ECO:0000313" key="2">
    <source>
        <dbReference type="EMBL" id="TWU36030.1"/>
    </source>
</evidence>
<keyword evidence="3" id="KW-1185">Reference proteome</keyword>
<gene>
    <name evidence="2" type="ORF">Poly41_37830</name>
</gene>
<accession>A0A5C6DGS7</accession>
<proteinExistence type="predicted"/>
<dbReference type="EMBL" id="SJPV01000006">
    <property type="protein sequence ID" value="TWU36030.1"/>
    <property type="molecule type" value="Genomic_DNA"/>
</dbReference>
<sequence precursor="true">MKRSTSIVIVCLATLVASAGNASAGIMTSPFEVDSFANIDASSLPITNPDDDSKLVDAFQQTSGMSCQSSGGVDNTPLVLAGISDWHSSQTILVQWFVNQRRFVISSPIPICLLKVPIEVA</sequence>
<evidence type="ECO:0000313" key="3">
    <source>
        <dbReference type="Proteomes" id="UP000319143"/>
    </source>
</evidence>
<protein>
    <recommendedName>
        <fullName evidence="4">Secreted protein</fullName>
    </recommendedName>
</protein>
<reference evidence="2 3" key="1">
    <citation type="submission" date="2019-02" db="EMBL/GenBank/DDBJ databases">
        <title>Deep-cultivation of Planctomycetes and their phenomic and genomic characterization uncovers novel biology.</title>
        <authorList>
            <person name="Wiegand S."/>
            <person name="Jogler M."/>
            <person name="Boedeker C."/>
            <person name="Pinto D."/>
            <person name="Vollmers J."/>
            <person name="Rivas-Marin E."/>
            <person name="Kohn T."/>
            <person name="Peeters S.H."/>
            <person name="Heuer A."/>
            <person name="Rast P."/>
            <person name="Oberbeckmann S."/>
            <person name="Bunk B."/>
            <person name="Jeske O."/>
            <person name="Meyerdierks A."/>
            <person name="Storesund J.E."/>
            <person name="Kallscheuer N."/>
            <person name="Luecker S."/>
            <person name="Lage O.M."/>
            <person name="Pohl T."/>
            <person name="Merkel B.J."/>
            <person name="Hornburger P."/>
            <person name="Mueller R.-W."/>
            <person name="Bruemmer F."/>
            <person name="Labrenz M."/>
            <person name="Spormann A.M."/>
            <person name="Op Den Camp H."/>
            <person name="Overmann J."/>
            <person name="Amann R."/>
            <person name="Jetten M.S.M."/>
            <person name="Mascher T."/>
            <person name="Medema M.H."/>
            <person name="Devos D.P."/>
            <person name="Kaster A.-K."/>
            <person name="Ovreas L."/>
            <person name="Rohde M."/>
            <person name="Galperin M.Y."/>
            <person name="Jogler C."/>
        </authorList>
    </citation>
    <scope>NUCLEOTIDE SEQUENCE [LARGE SCALE GENOMIC DNA]</scope>
    <source>
        <strain evidence="2 3">Poly41</strain>
    </source>
</reference>
<comment type="caution">
    <text evidence="2">The sequence shown here is derived from an EMBL/GenBank/DDBJ whole genome shotgun (WGS) entry which is preliminary data.</text>
</comment>
<organism evidence="2 3">
    <name type="scientific">Novipirellula artificiosorum</name>
    <dbReference type="NCBI Taxonomy" id="2528016"/>
    <lineage>
        <taxon>Bacteria</taxon>
        <taxon>Pseudomonadati</taxon>
        <taxon>Planctomycetota</taxon>
        <taxon>Planctomycetia</taxon>
        <taxon>Pirellulales</taxon>
        <taxon>Pirellulaceae</taxon>
        <taxon>Novipirellula</taxon>
    </lineage>
</organism>
<name>A0A5C6DGS7_9BACT</name>
<dbReference type="AlphaFoldDB" id="A0A5C6DGS7"/>
<evidence type="ECO:0008006" key="4">
    <source>
        <dbReference type="Google" id="ProtNLM"/>
    </source>
</evidence>
<evidence type="ECO:0000256" key="1">
    <source>
        <dbReference type="SAM" id="SignalP"/>
    </source>
</evidence>
<feature type="chain" id="PRO_5022849697" description="Secreted protein" evidence="1">
    <location>
        <begin position="25"/>
        <end position="121"/>
    </location>
</feature>
<keyword evidence="1" id="KW-0732">Signal</keyword>
<feature type="signal peptide" evidence="1">
    <location>
        <begin position="1"/>
        <end position="24"/>
    </location>
</feature>